<gene>
    <name evidence="1" type="ORF">NDU88_004282</name>
</gene>
<sequence length="75" mass="8432">MKTQTGVRVDNKMFRHVKGVAVKPMEMCFVQCPRVHRQNVWIQCMTQNSAAPSAKRSAVAGAIKMIRILQVGQAY</sequence>
<proteinExistence type="predicted"/>
<evidence type="ECO:0000313" key="2">
    <source>
        <dbReference type="Proteomes" id="UP001066276"/>
    </source>
</evidence>
<protein>
    <submittedName>
        <fullName evidence="1">Uncharacterized protein</fullName>
    </submittedName>
</protein>
<accession>A0AAV7VGM3</accession>
<comment type="caution">
    <text evidence="1">The sequence shown here is derived from an EMBL/GenBank/DDBJ whole genome shotgun (WGS) entry which is preliminary data.</text>
</comment>
<organism evidence="1 2">
    <name type="scientific">Pleurodeles waltl</name>
    <name type="common">Iberian ribbed newt</name>
    <dbReference type="NCBI Taxonomy" id="8319"/>
    <lineage>
        <taxon>Eukaryota</taxon>
        <taxon>Metazoa</taxon>
        <taxon>Chordata</taxon>
        <taxon>Craniata</taxon>
        <taxon>Vertebrata</taxon>
        <taxon>Euteleostomi</taxon>
        <taxon>Amphibia</taxon>
        <taxon>Batrachia</taxon>
        <taxon>Caudata</taxon>
        <taxon>Salamandroidea</taxon>
        <taxon>Salamandridae</taxon>
        <taxon>Pleurodelinae</taxon>
        <taxon>Pleurodeles</taxon>
    </lineage>
</organism>
<dbReference type="AlphaFoldDB" id="A0AAV7VGM3"/>
<keyword evidence="2" id="KW-1185">Reference proteome</keyword>
<reference evidence="1" key="1">
    <citation type="journal article" date="2022" name="bioRxiv">
        <title>Sequencing and chromosome-scale assembly of the giantPleurodeles waltlgenome.</title>
        <authorList>
            <person name="Brown T."/>
            <person name="Elewa A."/>
            <person name="Iarovenko S."/>
            <person name="Subramanian E."/>
            <person name="Araus A.J."/>
            <person name="Petzold A."/>
            <person name="Susuki M."/>
            <person name="Suzuki K.-i.T."/>
            <person name="Hayashi T."/>
            <person name="Toyoda A."/>
            <person name="Oliveira C."/>
            <person name="Osipova E."/>
            <person name="Leigh N.D."/>
            <person name="Simon A."/>
            <person name="Yun M.H."/>
        </authorList>
    </citation>
    <scope>NUCLEOTIDE SEQUENCE</scope>
    <source>
        <strain evidence="1">20211129_DDA</strain>
        <tissue evidence="1">Liver</tissue>
    </source>
</reference>
<dbReference type="EMBL" id="JANPWB010000003">
    <property type="protein sequence ID" value="KAJ1200458.1"/>
    <property type="molecule type" value="Genomic_DNA"/>
</dbReference>
<dbReference type="Proteomes" id="UP001066276">
    <property type="component" value="Chromosome 2_1"/>
</dbReference>
<evidence type="ECO:0000313" key="1">
    <source>
        <dbReference type="EMBL" id="KAJ1200458.1"/>
    </source>
</evidence>
<name>A0AAV7VGM3_PLEWA</name>